<organism evidence="5 6">
    <name type="scientific">Letharia lupina</name>
    <dbReference type="NCBI Taxonomy" id="560253"/>
    <lineage>
        <taxon>Eukaryota</taxon>
        <taxon>Fungi</taxon>
        <taxon>Dikarya</taxon>
        <taxon>Ascomycota</taxon>
        <taxon>Pezizomycotina</taxon>
        <taxon>Lecanoromycetes</taxon>
        <taxon>OSLEUM clade</taxon>
        <taxon>Lecanoromycetidae</taxon>
        <taxon>Lecanorales</taxon>
        <taxon>Lecanorineae</taxon>
        <taxon>Parmeliaceae</taxon>
        <taxon>Letharia</taxon>
    </lineage>
</organism>
<feature type="domain" description="FAD-binding" evidence="4">
    <location>
        <begin position="7"/>
        <end position="354"/>
    </location>
</feature>
<comment type="caution">
    <text evidence="5">The sequence shown here is derived from an EMBL/GenBank/DDBJ whole genome shotgun (WGS) entry which is preliminary data.</text>
</comment>
<dbReference type="Pfam" id="PF01494">
    <property type="entry name" value="FAD_binding_3"/>
    <property type="match status" value="1"/>
</dbReference>
<accession>A0A8H6FCJ2</accession>
<dbReference type="PANTHER" id="PTHR46720:SF3">
    <property type="entry name" value="FAD-BINDING DOMAIN-CONTAINING PROTEIN-RELATED"/>
    <property type="match status" value="1"/>
</dbReference>
<dbReference type="SUPFAM" id="SSF54373">
    <property type="entry name" value="FAD-linked reductases, C-terminal domain"/>
    <property type="match status" value="1"/>
</dbReference>
<dbReference type="InterPro" id="IPR051104">
    <property type="entry name" value="FAD_monoxygenase"/>
</dbReference>
<keyword evidence="1" id="KW-0285">Flavoprotein</keyword>
<dbReference type="PANTHER" id="PTHR46720">
    <property type="entry name" value="HYDROXYLASE, PUTATIVE (AFU_ORTHOLOGUE AFUA_3G01460)-RELATED"/>
    <property type="match status" value="1"/>
</dbReference>
<gene>
    <name evidence="5" type="ORF">HO133_000910</name>
</gene>
<dbReference type="EMBL" id="JACCJB010000011">
    <property type="protein sequence ID" value="KAF6222859.1"/>
    <property type="molecule type" value="Genomic_DNA"/>
</dbReference>
<evidence type="ECO:0000256" key="2">
    <source>
        <dbReference type="ARBA" id="ARBA00022827"/>
    </source>
</evidence>
<keyword evidence="2" id="KW-0274">FAD</keyword>
<dbReference type="PRINTS" id="PR00420">
    <property type="entry name" value="RNGMNOXGNASE"/>
</dbReference>
<dbReference type="SUPFAM" id="SSF51905">
    <property type="entry name" value="FAD/NAD(P)-binding domain"/>
    <property type="match status" value="1"/>
</dbReference>
<proteinExistence type="predicted"/>
<dbReference type="AlphaFoldDB" id="A0A8H6FCJ2"/>
<evidence type="ECO:0000256" key="1">
    <source>
        <dbReference type="ARBA" id="ARBA00022630"/>
    </source>
</evidence>
<keyword evidence="6" id="KW-1185">Reference proteome</keyword>
<evidence type="ECO:0000259" key="4">
    <source>
        <dbReference type="Pfam" id="PF01494"/>
    </source>
</evidence>
<evidence type="ECO:0000256" key="3">
    <source>
        <dbReference type="ARBA" id="ARBA00023002"/>
    </source>
</evidence>
<dbReference type="GO" id="GO:0044550">
    <property type="term" value="P:secondary metabolite biosynthetic process"/>
    <property type="evidence" value="ECO:0007669"/>
    <property type="project" value="TreeGrafter"/>
</dbReference>
<name>A0A8H6FCJ2_9LECA</name>
<protein>
    <recommendedName>
        <fullName evidence="4">FAD-binding domain-containing protein</fullName>
    </recommendedName>
</protein>
<dbReference type="InterPro" id="IPR002938">
    <property type="entry name" value="FAD-bd"/>
</dbReference>
<keyword evidence="3" id="KW-0560">Oxidoreductase</keyword>
<dbReference type="Gene3D" id="3.50.50.60">
    <property type="entry name" value="FAD/NAD(P)-binding domain"/>
    <property type="match status" value="1"/>
</dbReference>
<evidence type="ECO:0000313" key="5">
    <source>
        <dbReference type="EMBL" id="KAF6222859.1"/>
    </source>
</evidence>
<dbReference type="Proteomes" id="UP000593566">
    <property type="component" value="Unassembled WGS sequence"/>
</dbReference>
<dbReference type="FunFam" id="3.50.50.60:FF:000153">
    <property type="entry name" value="Salicylate hydroxylase, putative"/>
    <property type="match status" value="1"/>
</dbReference>
<dbReference type="InterPro" id="IPR036188">
    <property type="entry name" value="FAD/NAD-bd_sf"/>
</dbReference>
<dbReference type="GeneID" id="59329328"/>
<dbReference type="GO" id="GO:0016491">
    <property type="term" value="F:oxidoreductase activity"/>
    <property type="evidence" value="ECO:0007669"/>
    <property type="project" value="UniProtKB-KW"/>
</dbReference>
<sequence length="439" mass="48531">MQDEPLDVAIVGGGIAGLTLARGLLTRNVTVRVYERAHSLREIGAGIGFTPNAERAMKAVDPLIHAAFKKVATRNTSDWFQWVDGYHEAGGDPRQTEEKLLFKLYLGERGFEGCARADFLDELVKSIPAATVEFQKSLDKIVDWGDGEKLLLTFHDGTEAQADAVIGCDGIRSRVRQLVLGEENPASYPHYSHKYAARGLIPMDKAKAALGDYKSSTRFMHLGPDAHALTFPVAMGSLLNVVAFVSDPEEWPYSDRMTASATKTEVAAAFNTFGPTVRTIIDLLPDQIDKWAVFDTYDHPVTTFAYDRICLSGDAAHAAAPHHGAGAGFCIEDAAVLCSLMVTASSTIRESRSSKAEIIRAAFATYDAVRRERAQWLVDSSRRIGELYEWQDPQAGRDTDKCRHEADWRAHTIWDYDIDAMLNGTSEEYSRRLKALVKN</sequence>
<evidence type="ECO:0000313" key="6">
    <source>
        <dbReference type="Proteomes" id="UP000593566"/>
    </source>
</evidence>
<dbReference type="GO" id="GO:0071949">
    <property type="term" value="F:FAD binding"/>
    <property type="evidence" value="ECO:0007669"/>
    <property type="project" value="InterPro"/>
</dbReference>
<reference evidence="5 6" key="1">
    <citation type="journal article" date="2020" name="Genomics">
        <title>Complete, high-quality genomes from long-read metagenomic sequencing of two wolf lichen thalli reveals enigmatic genome architecture.</title>
        <authorList>
            <person name="McKenzie S.K."/>
            <person name="Walston R.F."/>
            <person name="Allen J.L."/>
        </authorList>
    </citation>
    <scope>NUCLEOTIDE SEQUENCE [LARGE SCALE GENOMIC DNA]</scope>
    <source>
        <strain evidence="5">WasteWater1</strain>
    </source>
</reference>
<dbReference type="RefSeq" id="XP_037152205.1">
    <property type="nucleotide sequence ID" value="XM_037291843.1"/>
</dbReference>